<dbReference type="STRING" id="553466.SAMN04487950_0916"/>
<dbReference type="PROSITE" id="PS51318">
    <property type="entry name" value="TAT"/>
    <property type="match status" value="1"/>
</dbReference>
<dbReference type="PROSITE" id="PS51257">
    <property type="entry name" value="PROKAR_LIPOPROTEIN"/>
    <property type="match status" value="1"/>
</dbReference>
<keyword evidence="2" id="KW-1185">Reference proteome</keyword>
<sequence length="192" mass="20840">MPSRRQFLTTSAAGLSGLLAGCAGFGSLTSGPEHYSDLTLPAEQQFIASGPTVGDGPSDTHDGPAFAAQVFSDPDSVEEQIEWNAISMPIAQSAVEEYATIDYDEQFLAVFVTTQAVTEPNENIGWCPDTSVDGDEFTFAFRLEEYPEEIRGDRLLVFLERWDLNGHDAPTDAVTDLRIEPDPGKSVLTCDD</sequence>
<evidence type="ECO:0000313" key="1">
    <source>
        <dbReference type="EMBL" id="SFK75170.1"/>
    </source>
</evidence>
<protein>
    <submittedName>
        <fullName evidence="1">Uncharacterized protein</fullName>
    </submittedName>
</protein>
<proteinExistence type="predicted"/>
<dbReference type="RefSeq" id="WP_089866244.1">
    <property type="nucleotide sequence ID" value="NZ_FOTC01000001.1"/>
</dbReference>
<evidence type="ECO:0000313" key="2">
    <source>
        <dbReference type="Proteomes" id="UP000199607"/>
    </source>
</evidence>
<dbReference type="InterPro" id="IPR006311">
    <property type="entry name" value="TAT_signal"/>
</dbReference>
<dbReference type="EMBL" id="FOTC01000001">
    <property type="protein sequence ID" value="SFK75170.1"/>
    <property type="molecule type" value="Genomic_DNA"/>
</dbReference>
<reference evidence="2" key="1">
    <citation type="submission" date="2016-10" db="EMBL/GenBank/DDBJ databases">
        <authorList>
            <person name="Varghese N."/>
            <person name="Submissions S."/>
        </authorList>
    </citation>
    <scope>NUCLEOTIDE SEQUENCE [LARGE SCALE GENOMIC DNA]</scope>
    <source>
        <strain evidence="2">CGMCC 1.7738</strain>
    </source>
</reference>
<accession>A0A1I4C3I3</accession>
<dbReference type="AlphaFoldDB" id="A0A1I4C3I3"/>
<dbReference type="Proteomes" id="UP000199607">
    <property type="component" value="Unassembled WGS sequence"/>
</dbReference>
<gene>
    <name evidence="1" type="ORF">SAMN04487950_0916</name>
</gene>
<organism evidence="1 2">
    <name type="scientific">Halogranum rubrum</name>
    <dbReference type="NCBI Taxonomy" id="553466"/>
    <lineage>
        <taxon>Archaea</taxon>
        <taxon>Methanobacteriati</taxon>
        <taxon>Methanobacteriota</taxon>
        <taxon>Stenosarchaea group</taxon>
        <taxon>Halobacteria</taxon>
        <taxon>Halobacteriales</taxon>
        <taxon>Haloferacaceae</taxon>
    </lineage>
</organism>
<name>A0A1I4C3I3_9EURY</name>